<feature type="region of interest" description="Disordered" evidence="2">
    <location>
        <begin position="393"/>
        <end position="412"/>
    </location>
</feature>
<dbReference type="InterPro" id="IPR033121">
    <property type="entry name" value="PEPTIDASE_A1"/>
</dbReference>
<evidence type="ECO:0000259" key="4">
    <source>
        <dbReference type="PROSITE" id="PS51767"/>
    </source>
</evidence>
<keyword evidence="3" id="KW-0472">Membrane</keyword>
<dbReference type="AlphaFoldDB" id="A0A9P7Y8H6"/>
<organism evidence="5 6">
    <name type="scientific">Amylocarpus encephaloides</name>
    <dbReference type="NCBI Taxonomy" id="45428"/>
    <lineage>
        <taxon>Eukaryota</taxon>
        <taxon>Fungi</taxon>
        <taxon>Dikarya</taxon>
        <taxon>Ascomycota</taxon>
        <taxon>Pezizomycotina</taxon>
        <taxon>Leotiomycetes</taxon>
        <taxon>Helotiales</taxon>
        <taxon>Helotiales incertae sedis</taxon>
        <taxon>Amylocarpus</taxon>
    </lineage>
</organism>
<dbReference type="SUPFAM" id="SSF50630">
    <property type="entry name" value="Acid proteases"/>
    <property type="match status" value="1"/>
</dbReference>
<keyword evidence="3" id="KW-1133">Transmembrane helix</keyword>
<dbReference type="Proteomes" id="UP000824998">
    <property type="component" value="Unassembled WGS sequence"/>
</dbReference>
<dbReference type="GO" id="GO:0004190">
    <property type="term" value="F:aspartic-type endopeptidase activity"/>
    <property type="evidence" value="ECO:0007669"/>
    <property type="project" value="InterPro"/>
</dbReference>
<dbReference type="InterPro" id="IPR021109">
    <property type="entry name" value="Peptidase_aspartic_dom_sf"/>
</dbReference>
<dbReference type="Gene3D" id="2.40.70.10">
    <property type="entry name" value="Acid Proteases"/>
    <property type="match status" value="2"/>
</dbReference>
<dbReference type="OrthoDB" id="4074350at2759"/>
<comment type="caution">
    <text evidence="5">The sequence shown here is derived from an EMBL/GenBank/DDBJ whole genome shotgun (WGS) entry which is preliminary data.</text>
</comment>
<evidence type="ECO:0000256" key="3">
    <source>
        <dbReference type="SAM" id="Phobius"/>
    </source>
</evidence>
<feature type="domain" description="Peptidase A1" evidence="4">
    <location>
        <begin position="30"/>
        <end position="377"/>
    </location>
</feature>
<dbReference type="PANTHER" id="PTHR47966:SF51">
    <property type="entry name" value="BETA-SITE APP-CLEAVING ENZYME, ISOFORM A-RELATED"/>
    <property type="match status" value="1"/>
</dbReference>
<feature type="transmembrane region" description="Helical" evidence="3">
    <location>
        <begin position="421"/>
        <end position="445"/>
    </location>
</feature>
<proteinExistence type="inferred from homology"/>
<evidence type="ECO:0000256" key="2">
    <source>
        <dbReference type="SAM" id="MobiDB-lite"/>
    </source>
</evidence>
<keyword evidence="6" id="KW-1185">Reference proteome</keyword>
<comment type="similarity">
    <text evidence="1">Belongs to the peptidase A1 family.</text>
</comment>
<dbReference type="PRINTS" id="PR00792">
    <property type="entry name" value="PEPSIN"/>
</dbReference>
<dbReference type="Pfam" id="PF00026">
    <property type="entry name" value="Asp"/>
    <property type="match status" value="1"/>
</dbReference>
<keyword evidence="3" id="KW-0812">Transmembrane</keyword>
<evidence type="ECO:0000313" key="6">
    <source>
        <dbReference type="Proteomes" id="UP000824998"/>
    </source>
</evidence>
<dbReference type="EMBL" id="MU251818">
    <property type="protein sequence ID" value="KAG9229074.1"/>
    <property type="molecule type" value="Genomic_DNA"/>
</dbReference>
<gene>
    <name evidence="5" type="ORF">BJ875DRAFT_434224</name>
</gene>
<name>A0A9P7Y8H6_9HELO</name>
<evidence type="ECO:0000256" key="1">
    <source>
        <dbReference type="ARBA" id="ARBA00007447"/>
    </source>
</evidence>
<feature type="compositionally biased region" description="Low complexity" evidence="2">
    <location>
        <begin position="394"/>
        <end position="409"/>
    </location>
</feature>
<dbReference type="GO" id="GO:0000324">
    <property type="term" value="C:fungal-type vacuole"/>
    <property type="evidence" value="ECO:0007669"/>
    <property type="project" value="TreeGrafter"/>
</dbReference>
<protein>
    <submittedName>
        <fullName evidence="5">Aspartic peptidase domain-containing protein</fullName>
    </submittedName>
</protein>
<sequence length="540" mass="59122">MDVYPRSGKDSQPFGFAPSLLFEGSDGQWSTFVVRVGTPAQTFRVMISNESHETWVPATEACTSSENPKCSDLRGIQPFQNEPSTGFKTNQSSTWEAVSFYELGLEDSINLSGSGQYGYETVGLGIQNSGGLTMNHSIVAGIATNNYMFGLLGLNPKPTNFTDFNDPQPSLLSLLHSQSMIPSLSYSYSAGAYYRRSLGALTLGGFDSEQFTVNKTLNLELESRVMMIGLQSIEASNTPTGAASLLDTAIMAPIDSTIPELWLPASACDKFEAAFGLQYDNATQRYILNDTVHTQLKQLNPTITIKIGKTVNGGASTNIVFPYAAFDHQISYPIYPNATNYFPIRRADNSTQYNIGRVFLQEAYFMVDYERNSFTITQRSFEDNKSTKIVPILSAGSPSESSNASPSENPAKDSIRLSRGAMVGIGVAVTLTVGILVAVTGFFCLRRISRQREERRTNEQSSVMRRGSTKDPKLEIAEIGAKEEVHEVHGQACAYEMDNGMVQELGGVEMRAELEGGYDVGASCEPSALRKPPVRYSWQD</sequence>
<dbReference type="PROSITE" id="PS51767">
    <property type="entry name" value="PEPTIDASE_A1"/>
    <property type="match status" value="1"/>
</dbReference>
<dbReference type="PANTHER" id="PTHR47966">
    <property type="entry name" value="BETA-SITE APP-CLEAVING ENZYME, ISOFORM A-RELATED"/>
    <property type="match status" value="1"/>
</dbReference>
<accession>A0A9P7Y8H6</accession>
<dbReference type="InterPro" id="IPR001461">
    <property type="entry name" value="Aspartic_peptidase_A1"/>
</dbReference>
<reference evidence="5" key="1">
    <citation type="journal article" date="2021" name="IMA Fungus">
        <title>Genomic characterization of three marine fungi, including Emericellopsis atlantica sp. nov. with signatures of a generalist lifestyle and marine biomass degradation.</title>
        <authorList>
            <person name="Hagestad O.C."/>
            <person name="Hou L."/>
            <person name="Andersen J.H."/>
            <person name="Hansen E.H."/>
            <person name="Altermark B."/>
            <person name="Li C."/>
            <person name="Kuhnert E."/>
            <person name="Cox R.J."/>
            <person name="Crous P.W."/>
            <person name="Spatafora J.W."/>
            <person name="Lail K."/>
            <person name="Amirebrahimi M."/>
            <person name="Lipzen A."/>
            <person name="Pangilinan J."/>
            <person name="Andreopoulos W."/>
            <person name="Hayes R.D."/>
            <person name="Ng V."/>
            <person name="Grigoriev I.V."/>
            <person name="Jackson S.A."/>
            <person name="Sutton T.D.S."/>
            <person name="Dobson A.D.W."/>
            <person name="Rama T."/>
        </authorList>
    </citation>
    <scope>NUCLEOTIDE SEQUENCE</scope>
    <source>
        <strain evidence="5">TRa018bII</strain>
    </source>
</reference>
<dbReference type="GO" id="GO:0006508">
    <property type="term" value="P:proteolysis"/>
    <property type="evidence" value="ECO:0007669"/>
    <property type="project" value="InterPro"/>
</dbReference>
<evidence type="ECO:0000313" key="5">
    <source>
        <dbReference type="EMBL" id="KAG9229074.1"/>
    </source>
</evidence>